<dbReference type="EnsemblPlants" id="OPUNC07G12600.1">
    <property type="protein sequence ID" value="OPUNC07G12600.1"/>
    <property type="gene ID" value="OPUNC07G12600"/>
</dbReference>
<proteinExistence type="predicted"/>
<reference evidence="1" key="2">
    <citation type="submission" date="2018-05" db="EMBL/GenBank/DDBJ databases">
        <title>OpunRS2 (Oryza punctata Reference Sequence Version 2).</title>
        <authorList>
            <person name="Zhang J."/>
            <person name="Kudrna D."/>
            <person name="Lee S."/>
            <person name="Talag J."/>
            <person name="Welchert J."/>
            <person name="Wing R.A."/>
        </authorList>
    </citation>
    <scope>NUCLEOTIDE SEQUENCE [LARGE SCALE GENOMIC DNA]</scope>
</reference>
<keyword evidence="2" id="KW-1185">Reference proteome</keyword>
<dbReference type="HOGENOM" id="CLU_2417097_0_0_1"/>
<evidence type="ECO:0000313" key="1">
    <source>
        <dbReference type="EnsemblPlants" id="OPUNC07G12600.1"/>
    </source>
</evidence>
<protein>
    <submittedName>
        <fullName evidence="1">Uncharacterized protein</fullName>
    </submittedName>
</protein>
<reference evidence="1" key="1">
    <citation type="submission" date="2015-04" db="UniProtKB">
        <authorList>
            <consortium name="EnsemblPlants"/>
        </authorList>
    </citation>
    <scope>IDENTIFICATION</scope>
</reference>
<dbReference type="Gramene" id="OPUNC07G12600.1">
    <property type="protein sequence ID" value="OPUNC07G12600.1"/>
    <property type="gene ID" value="OPUNC07G12600"/>
</dbReference>
<dbReference type="Proteomes" id="UP000026962">
    <property type="component" value="Chromosome 7"/>
</dbReference>
<organism evidence="1">
    <name type="scientific">Oryza punctata</name>
    <name type="common">Red rice</name>
    <dbReference type="NCBI Taxonomy" id="4537"/>
    <lineage>
        <taxon>Eukaryota</taxon>
        <taxon>Viridiplantae</taxon>
        <taxon>Streptophyta</taxon>
        <taxon>Embryophyta</taxon>
        <taxon>Tracheophyta</taxon>
        <taxon>Spermatophyta</taxon>
        <taxon>Magnoliopsida</taxon>
        <taxon>Liliopsida</taxon>
        <taxon>Poales</taxon>
        <taxon>Poaceae</taxon>
        <taxon>BOP clade</taxon>
        <taxon>Oryzoideae</taxon>
        <taxon>Oryzeae</taxon>
        <taxon>Oryzinae</taxon>
        <taxon>Oryza</taxon>
    </lineage>
</organism>
<name>A0A0E0LKG3_ORYPU</name>
<dbReference type="AlphaFoldDB" id="A0A0E0LKG3"/>
<evidence type="ECO:0000313" key="2">
    <source>
        <dbReference type="Proteomes" id="UP000026962"/>
    </source>
</evidence>
<accession>A0A0E0LKG3</accession>
<sequence>MGARHTGVDDACGKAEAAVTEVGALMARALLVMSRVACLDDEDMGAGGGVEEAWAMSRVQIESILAFPFVLVVPWLAASLESDCEKGTTDER</sequence>